<evidence type="ECO:0000313" key="4">
    <source>
        <dbReference type="Proteomes" id="UP001142393"/>
    </source>
</evidence>
<dbReference type="InterPro" id="IPR018613">
    <property type="entry name" value="Ccdc97-like"/>
</dbReference>
<evidence type="ECO:0000313" key="3">
    <source>
        <dbReference type="EMBL" id="KAJ3739545.1"/>
    </source>
</evidence>
<feature type="region of interest" description="Disordered" evidence="1">
    <location>
        <begin position="151"/>
        <end position="193"/>
    </location>
</feature>
<name>A0A9W8NRN1_9AGAR</name>
<dbReference type="AlphaFoldDB" id="A0A9W8NRN1"/>
<evidence type="ECO:0000256" key="1">
    <source>
        <dbReference type="SAM" id="MobiDB-lite"/>
    </source>
</evidence>
<organism evidence="3 4">
    <name type="scientific">Lentinula detonsa</name>
    <dbReference type="NCBI Taxonomy" id="2804962"/>
    <lineage>
        <taxon>Eukaryota</taxon>
        <taxon>Fungi</taxon>
        <taxon>Dikarya</taxon>
        <taxon>Basidiomycota</taxon>
        <taxon>Agaricomycotina</taxon>
        <taxon>Agaricomycetes</taxon>
        <taxon>Agaricomycetidae</taxon>
        <taxon>Agaricales</taxon>
        <taxon>Marasmiineae</taxon>
        <taxon>Omphalotaceae</taxon>
        <taxon>Lentinula</taxon>
    </lineage>
</organism>
<feature type="compositionally biased region" description="Acidic residues" evidence="1">
    <location>
        <begin position="158"/>
        <end position="172"/>
    </location>
</feature>
<feature type="compositionally biased region" description="Acidic residues" evidence="1">
    <location>
        <begin position="181"/>
        <end position="191"/>
    </location>
</feature>
<sequence>STMALEAIPILTYLGLEKDGSYSPSPSTQPVDFLTKHINHLPPHLLLKFSAITSPKERTAIHVIRNRRLKYVDNQPDELSFTSARYTWPTVWPGRERRGVEEGHDEEQWAQSRFMEGTTKHVKKLGSLLRDYEEEREAERVRNIRRAQLAAEEHQFIPEEDEDSDEDEDSVQDEAVQFGASEEDNEADNQTEFERRIRERFIYGLLDKIDYDKVDWDESLDADNDRDAEERWFDDEDD</sequence>
<dbReference type="PANTHER" id="PTHR31840:SF1">
    <property type="entry name" value="COILED-COIL DOMAIN-CONTAINING PROTEIN 97"/>
    <property type="match status" value="1"/>
</dbReference>
<dbReference type="EMBL" id="JANVFU010000018">
    <property type="protein sequence ID" value="KAJ3739545.1"/>
    <property type="molecule type" value="Genomic_DNA"/>
</dbReference>
<proteinExistence type="predicted"/>
<dbReference type="PANTHER" id="PTHR31840">
    <property type="entry name" value="COILED-COIL DOMAIN-CONTAINING PROTEIN 97"/>
    <property type="match status" value="1"/>
</dbReference>
<evidence type="ECO:0000259" key="2">
    <source>
        <dbReference type="Pfam" id="PF09747"/>
    </source>
</evidence>
<feature type="non-terminal residue" evidence="3">
    <location>
        <position position="238"/>
    </location>
</feature>
<dbReference type="Proteomes" id="UP001142393">
    <property type="component" value="Unassembled WGS sequence"/>
</dbReference>
<accession>A0A9W8NRN1</accession>
<reference evidence="3 4" key="1">
    <citation type="journal article" date="2023" name="Proc. Natl. Acad. Sci. U.S.A.">
        <title>A global phylogenomic analysis of the shiitake genus Lentinula.</title>
        <authorList>
            <person name="Sierra-Patev S."/>
            <person name="Min B."/>
            <person name="Naranjo-Ortiz M."/>
            <person name="Looney B."/>
            <person name="Konkel Z."/>
            <person name="Slot J.C."/>
            <person name="Sakamoto Y."/>
            <person name="Steenwyk J.L."/>
            <person name="Rokas A."/>
            <person name="Carro J."/>
            <person name="Camarero S."/>
            <person name="Ferreira P."/>
            <person name="Molpeceres G."/>
            <person name="Ruiz-Duenas F.J."/>
            <person name="Serrano A."/>
            <person name="Henrissat B."/>
            <person name="Drula E."/>
            <person name="Hughes K.W."/>
            <person name="Mata J.L."/>
            <person name="Ishikawa N.K."/>
            <person name="Vargas-Isla R."/>
            <person name="Ushijima S."/>
            <person name="Smith C.A."/>
            <person name="Donoghue J."/>
            <person name="Ahrendt S."/>
            <person name="Andreopoulos W."/>
            <person name="He G."/>
            <person name="LaButti K."/>
            <person name="Lipzen A."/>
            <person name="Ng V."/>
            <person name="Riley R."/>
            <person name="Sandor L."/>
            <person name="Barry K."/>
            <person name="Martinez A.T."/>
            <person name="Xiao Y."/>
            <person name="Gibbons J.G."/>
            <person name="Terashima K."/>
            <person name="Grigoriev I.V."/>
            <person name="Hibbett D."/>
        </authorList>
    </citation>
    <scope>NUCLEOTIDE SEQUENCE [LARGE SCALE GENOMIC DNA]</scope>
    <source>
        <strain evidence="3 4">TFB7810</strain>
    </source>
</reference>
<dbReference type="InterPro" id="IPR040233">
    <property type="entry name" value="CCD97-like_C"/>
</dbReference>
<protein>
    <recommendedName>
        <fullName evidence="2">CCD97-like C-terminal domain-containing protein</fullName>
    </recommendedName>
</protein>
<gene>
    <name evidence="3" type="ORF">DFH05DRAFT_1407235</name>
</gene>
<feature type="region of interest" description="Disordered" evidence="1">
    <location>
        <begin position="217"/>
        <end position="238"/>
    </location>
</feature>
<feature type="domain" description="CCD97-like C-terminal" evidence="2">
    <location>
        <begin position="131"/>
        <end position="236"/>
    </location>
</feature>
<keyword evidence="4" id="KW-1185">Reference proteome</keyword>
<dbReference type="Pfam" id="PF09747">
    <property type="entry name" value="CCD97-like_C"/>
    <property type="match status" value="1"/>
</dbReference>
<comment type="caution">
    <text evidence="3">The sequence shown here is derived from an EMBL/GenBank/DDBJ whole genome shotgun (WGS) entry which is preliminary data.</text>
</comment>